<reference evidence="3" key="1">
    <citation type="journal article" date="2017" name="Genome Biol.">
        <title>Comparative genomics reveals high biological diversity and specific adaptations in the industrially and medically important fungal genus Aspergillus.</title>
        <authorList>
            <person name="de Vries R.P."/>
            <person name="Riley R."/>
            <person name="Wiebenga A."/>
            <person name="Aguilar-Osorio G."/>
            <person name="Amillis S."/>
            <person name="Uchima C.A."/>
            <person name="Anderluh G."/>
            <person name="Asadollahi M."/>
            <person name="Askin M."/>
            <person name="Barry K."/>
            <person name="Battaglia E."/>
            <person name="Bayram O."/>
            <person name="Benocci T."/>
            <person name="Braus-Stromeyer S.A."/>
            <person name="Caldana C."/>
            <person name="Canovas D."/>
            <person name="Cerqueira G.C."/>
            <person name="Chen F."/>
            <person name="Chen W."/>
            <person name="Choi C."/>
            <person name="Clum A."/>
            <person name="Dos Santos R.A."/>
            <person name="Damasio A.R."/>
            <person name="Diallinas G."/>
            <person name="Emri T."/>
            <person name="Fekete E."/>
            <person name="Flipphi M."/>
            <person name="Freyberg S."/>
            <person name="Gallo A."/>
            <person name="Gournas C."/>
            <person name="Habgood R."/>
            <person name="Hainaut M."/>
            <person name="Harispe M.L."/>
            <person name="Henrissat B."/>
            <person name="Hilden K.S."/>
            <person name="Hope R."/>
            <person name="Hossain A."/>
            <person name="Karabika E."/>
            <person name="Karaffa L."/>
            <person name="Karanyi Z."/>
            <person name="Krasevec N."/>
            <person name="Kuo A."/>
            <person name="Kusch H."/>
            <person name="LaButti K."/>
            <person name="Lagendijk E.L."/>
            <person name="Lapidus A."/>
            <person name="Levasseur A."/>
            <person name="Lindquist E."/>
            <person name="Lipzen A."/>
            <person name="Logrieco A.F."/>
            <person name="MacCabe A."/>
            <person name="Maekelae M.R."/>
            <person name="Malavazi I."/>
            <person name="Melin P."/>
            <person name="Meyer V."/>
            <person name="Mielnichuk N."/>
            <person name="Miskei M."/>
            <person name="Molnar A.P."/>
            <person name="Mule G."/>
            <person name="Ngan C.Y."/>
            <person name="Orejas M."/>
            <person name="Orosz E."/>
            <person name="Ouedraogo J.P."/>
            <person name="Overkamp K.M."/>
            <person name="Park H.-S."/>
            <person name="Perrone G."/>
            <person name="Piumi F."/>
            <person name="Punt P.J."/>
            <person name="Ram A.F."/>
            <person name="Ramon A."/>
            <person name="Rauscher S."/>
            <person name="Record E."/>
            <person name="Riano-Pachon D.M."/>
            <person name="Robert V."/>
            <person name="Roehrig J."/>
            <person name="Ruller R."/>
            <person name="Salamov A."/>
            <person name="Salih N.S."/>
            <person name="Samson R.A."/>
            <person name="Sandor E."/>
            <person name="Sanguinetti M."/>
            <person name="Schuetze T."/>
            <person name="Sepcic K."/>
            <person name="Shelest E."/>
            <person name="Sherlock G."/>
            <person name="Sophianopoulou V."/>
            <person name="Squina F.M."/>
            <person name="Sun H."/>
            <person name="Susca A."/>
            <person name="Todd R.B."/>
            <person name="Tsang A."/>
            <person name="Unkles S.E."/>
            <person name="van de Wiele N."/>
            <person name="van Rossen-Uffink D."/>
            <person name="Oliveira J.V."/>
            <person name="Vesth T.C."/>
            <person name="Visser J."/>
            <person name="Yu J.-H."/>
            <person name="Zhou M."/>
            <person name="Andersen M.R."/>
            <person name="Archer D.B."/>
            <person name="Baker S.E."/>
            <person name="Benoit I."/>
            <person name="Brakhage A.A."/>
            <person name="Braus G.H."/>
            <person name="Fischer R."/>
            <person name="Frisvad J.C."/>
            <person name="Goldman G.H."/>
            <person name="Houbraken J."/>
            <person name="Oakley B."/>
            <person name="Pocsi I."/>
            <person name="Scazzocchio C."/>
            <person name="Seiboth B."/>
            <person name="vanKuyk P.A."/>
            <person name="Wortman J."/>
            <person name="Dyer P.S."/>
            <person name="Grigoriev I.V."/>
        </authorList>
    </citation>
    <scope>NUCLEOTIDE SEQUENCE [LARGE SCALE GENOMIC DNA]</scope>
    <source>
        <strain evidence="3">CBS 583.65</strain>
    </source>
</reference>
<sequence length="149" mass="16472">MDMHDTPVDREQIISICTASDSGDISNLESRARLRLRHGAASRQGPGSVASTQCQEGDGDRQEEIRTSWLLICPWASMLFTVNTVTTTQSRCWQLDRGWRVAPVGLQDGGPAAEAATGVQKYLPLSTTNRGNWPFETESRRNLEPSIQI</sequence>
<name>A0A1L9PRL0_ASPVE</name>
<evidence type="ECO:0000313" key="3">
    <source>
        <dbReference type="Proteomes" id="UP000184073"/>
    </source>
</evidence>
<evidence type="ECO:0000313" key="2">
    <source>
        <dbReference type="EMBL" id="OJJ04086.1"/>
    </source>
</evidence>
<protein>
    <submittedName>
        <fullName evidence="2">Uncharacterized protein</fullName>
    </submittedName>
</protein>
<evidence type="ECO:0000256" key="1">
    <source>
        <dbReference type="SAM" id="MobiDB-lite"/>
    </source>
</evidence>
<proteinExistence type="predicted"/>
<dbReference type="AlphaFoldDB" id="A0A1L9PRL0"/>
<dbReference type="EMBL" id="KV878131">
    <property type="protein sequence ID" value="OJJ04086.1"/>
    <property type="molecule type" value="Genomic_DNA"/>
</dbReference>
<accession>A0A1L9PRL0</accession>
<dbReference type="GeneID" id="63728355"/>
<feature type="region of interest" description="Disordered" evidence="1">
    <location>
        <begin position="38"/>
        <end position="60"/>
    </location>
</feature>
<organism evidence="2 3">
    <name type="scientific">Aspergillus versicolor CBS 583.65</name>
    <dbReference type="NCBI Taxonomy" id="1036611"/>
    <lineage>
        <taxon>Eukaryota</taxon>
        <taxon>Fungi</taxon>
        <taxon>Dikarya</taxon>
        <taxon>Ascomycota</taxon>
        <taxon>Pezizomycotina</taxon>
        <taxon>Eurotiomycetes</taxon>
        <taxon>Eurotiomycetidae</taxon>
        <taxon>Eurotiales</taxon>
        <taxon>Aspergillaceae</taxon>
        <taxon>Aspergillus</taxon>
        <taxon>Aspergillus subgen. Nidulantes</taxon>
    </lineage>
</organism>
<keyword evidence="3" id="KW-1185">Reference proteome</keyword>
<dbReference type="Proteomes" id="UP000184073">
    <property type="component" value="Unassembled WGS sequence"/>
</dbReference>
<feature type="region of interest" description="Disordered" evidence="1">
    <location>
        <begin position="130"/>
        <end position="149"/>
    </location>
</feature>
<dbReference type="VEuPathDB" id="FungiDB:ASPVEDRAFT_43538"/>
<dbReference type="RefSeq" id="XP_040669848.1">
    <property type="nucleotide sequence ID" value="XM_040812844.1"/>
</dbReference>
<gene>
    <name evidence="2" type="ORF">ASPVEDRAFT_43538</name>
</gene>